<organism evidence="2 3">
    <name type="scientific">Brassicogethes aeneus</name>
    <name type="common">Rape pollen beetle</name>
    <name type="synonym">Meligethes aeneus</name>
    <dbReference type="NCBI Taxonomy" id="1431903"/>
    <lineage>
        <taxon>Eukaryota</taxon>
        <taxon>Metazoa</taxon>
        <taxon>Ecdysozoa</taxon>
        <taxon>Arthropoda</taxon>
        <taxon>Hexapoda</taxon>
        <taxon>Insecta</taxon>
        <taxon>Pterygota</taxon>
        <taxon>Neoptera</taxon>
        <taxon>Endopterygota</taxon>
        <taxon>Coleoptera</taxon>
        <taxon>Polyphaga</taxon>
        <taxon>Cucujiformia</taxon>
        <taxon>Nitidulidae</taxon>
        <taxon>Meligethinae</taxon>
        <taxon>Brassicogethes</taxon>
    </lineage>
</organism>
<feature type="signal peptide" evidence="1">
    <location>
        <begin position="1"/>
        <end position="29"/>
    </location>
</feature>
<sequence length="135" mass="15089">MKSSTVNSSASIIALLVIGIILLQATTYAAPHPARYYLGYYSPMSMEGANPEYLLQTIARLRQALNADELEKYVADQSAIEKLGNDYFSGDNVSHLFKRAGKRAPKRQMDLGTFRGPTDLQNEKLHEIETLKYFG</sequence>
<accession>A0A9P0BC08</accession>
<keyword evidence="3" id="KW-1185">Reference proteome</keyword>
<dbReference type="EMBL" id="OV121137">
    <property type="protein sequence ID" value="CAH0558734.1"/>
    <property type="molecule type" value="Genomic_DNA"/>
</dbReference>
<gene>
    <name evidence="2" type="ORF">MELIAE_LOCUS8995</name>
</gene>
<evidence type="ECO:0000313" key="2">
    <source>
        <dbReference type="EMBL" id="CAH0558734.1"/>
    </source>
</evidence>
<reference evidence="2" key="1">
    <citation type="submission" date="2021-12" db="EMBL/GenBank/DDBJ databases">
        <authorList>
            <person name="King R."/>
        </authorList>
    </citation>
    <scope>NUCLEOTIDE SEQUENCE</scope>
</reference>
<dbReference type="OrthoDB" id="6495587at2759"/>
<evidence type="ECO:0000313" key="3">
    <source>
        <dbReference type="Proteomes" id="UP001154078"/>
    </source>
</evidence>
<dbReference type="Proteomes" id="UP001154078">
    <property type="component" value="Chromosome 6"/>
</dbReference>
<protein>
    <submittedName>
        <fullName evidence="2">Uncharacterized protein</fullName>
    </submittedName>
</protein>
<name>A0A9P0BC08_BRAAE</name>
<evidence type="ECO:0000256" key="1">
    <source>
        <dbReference type="SAM" id="SignalP"/>
    </source>
</evidence>
<proteinExistence type="predicted"/>
<feature type="chain" id="PRO_5040110331" evidence="1">
    <location>
        <begin position="30"/>
        <end position="135"/>
    </location>
</feature>
<dbReference type="AlphaFoldDB" id="A0A9P0BC08"/>
<keyword evidence="1" id="KW-0732">Signal</keyword>